<dbReference type="InterPro" id="IPR001398">
    <property type="entry name" value="Macrophage_inhib_fac"/>
</dbReference>
<dbReference type="GO" id="GO:0005576">
    <property type="term" value="C:extracellular region"/>
    <property type="evidence" value="ECO:0007669"/>
    <property type="project" value="UniProtKB-SubCell"/>
</dbReference>
<protein>
    <recommendedName>
        <fullName evidence="12">L-dopachrome isomerase</fullName>
        <ecNumber evidence="9">5.3.2.1</ecNumber>
        <ecNumber evidence="8">5.3.3.12</ecNumber>
    </recommendedName>
    <alternativeName>
        <fullName evidence="10">L-dopachrome tautomerase</fullName>
    </alternativeName>
    <alternativeName>
        <fullName evidence="11">Phenylpyruvate tautomerase</fullName>
    </alternativeName>
</protein>
<keyword evidence="15" id="KW-1185">Reference proteome</keyword>
<dbReference type="Pfam" id="PF01187">
    <property type="entry name" value="MIF"/>
    <property type="match status" value="1"/>
</dbReference>
<sequence>MDPSKQKKPSLPRLVTKASADRQSTISLPTLAPKIPTEINLQQRPKSEREAIAPFLFPEDTDDENLAPINKYSLEFKIRKSVEEESPTATKKKTMYYEDAFAIRGSHNSPKERVAQESVVIAELITNHKAREENSRLISDLVSRLAQIYQRSESALQVVVQQDISIIFGNASHPSYLLKIYALPSAIGPVTNIRNTGLIQTALQELLGIPPDQGIVLFLPVPEENLATNGSTAQGAISRLERTETDSPGLIKSISRGMSRRLKSSSGNSGPFSLPSALVSPASATPTNLVQSPIAETAPVEDERRGRTLKKRESLRTIIHRHMRPKKESEIKEDVKE</sequence>
<evidence type="ECO:0000256" key="3">
    <source>
        <dbReference type="ARBA" id="ARBA00022514"/>
    </source>
</evidence>
<dbReference type="EMBL" id="JAPVEA010000006">
    <property type="protein sequence ID" value="KAJ5450737.1"/>
    <property type="molecule type" value="Genomic_DNA"/>
</dbReference>
<evidence type="ECO:0000256" key="4">
    <source>
        <dbReference type="ARBA" id="ARBA00022525"/>
    </source>
</evidence>
<feature type="region of interest" description="Disordered" evidence="13">
    <location>
        <begin position="1"/>
        <end position="31"/>
    </location>
</feature>
<comment type="similarity">
    <text evidence="2">Belongs to the MIF family.</text>
</comment>
<evidence type="ECO:0000256" key="9">
    <source>
        <dbReference type="ARBA" id="ARBA00039086"/>
    </source>
</evidence>
<dbReference type="EC" id="5.3.2.1" evidence="9"/>
<dbReference type="GO" id="GO:0050178">
    <property type="term" value="F:phenylpyruvate tautomerase activity"/>
    <property type="evidence" value="ECO:0007669"/>
    <property type="project" value="UniProtKB-EC"/>
</dbReference>
<evidence type="ECO:0000256" key="2">
    <source>
        <dbReference type="ARBA" id="ARBA00005851"/>
    </source>
</evidence>
<accession>A0AAD6C5Q4</accession>
<evidence type="ECO:0000256" key="5">
    <source>
        <dbReference type="ARBA" id="ARBA00023235"/>
    </source>
</evidence>
<evidence type="ECO:0000256" key="8">
    <source>
        <dbReference type="ARBA" id="ARBA00038932"/>
    </source>
</evidence>
<gene>
    <name evidence="14" type="ORF">N7458_007186</name>
</gene>
<reference evidence="14" key="2">
    <citation type="journal article" date="2023" name="IMA Fungus">
        <title>Comparative genomic study of the Penicillium genus elucidates a diverse pangenome and 15 lateral gene transfer events.</title>
        <authorList>
            <person name="Petersen C."/>
            <person name="Sorensen T."/>
            <person name="Nielsen M.R."/>
            <person name="Sondergaard T.E."/>
            <person name="Sorensen J.L."/>
            <person name="Fitzpatrick D.A."/>
            <person name="Frisvad J.C."/>
            <person name="Nielsen K.L."/>
        </authorList>
    </citation>
    <scope>NUCLEOTIDE SEQUENCE</scope>
    <source>
        <strain evidence="14">IBT 16125</strain>
    </source>
</reference>
<evidence type="ECO:0000256" key="7">
    <source>
        <dbReference type="ARBA" id="ARBA00036823"/>
    </source>
</evidence>
<dbReference type="InterPro" id="IPR014347">
    <property type="entry name" value="Tautomerase/MIF_sf"/>
</dbReference>
<dbReference type="GO" id="GO:0004167">
    <property type="term" value="F:dopachrome isomerase activity"/>
    <property type="evidence" value="ECO:0007669"/>
    <property type="project" value="UniProtKB-EC"/>
</dbReference>
<dbReference type="SUPFAM" id="SSF55331">
    <property type="entry name" value="Tautomerase/MIF"/>
    <property type="match status" value="1"/>
</dbReference>
<keyword evidence="4" id="KW-0964">Secreted</keyword>
<feature type="compositionally biased region" description="Low complexity" evidence="13">
    <location>
        <begin position="277"/>
        <end position="287"/>
    </location>
</feature>
<dbReference type="EC" id="5.3.3.12" evidence="8"/>
<comment type="subcellular location">
    <subcellularLocation>
        <location evidence="1">Secreted</location>
    </subcellularLocation>
</comment>
<feature type="compositionally biased region" description="Basic residues" evidence="13">
    <location>
        <begin position="1"/>
        <end position="10"/>
    </location>
</feature>
<evidence type="ECO:0000256" key="1">
    <source>
        <dbReference type="ARBA" id="ARBA00004613"/>
    </source>
</evidence>
<keyword evidence="5" id="KW-0413">Isomerase</keyword>
<dbReference type="GeneID" id="81600811"/>
<comment type="catalytic activity">
    <reaction evidence="6">
        <text>3-phenylpyruvate = enol-phenylpyruvate</text>
        <dbReference type="Rhea" id="RHEA:17097"/>
        <dbReference type="ChEBI" id="CHEBI:16815"/>
        <dbReference type="ChEBI" id="CHEBI:18005"/>
        <dbReference type="EC" id="5.3.2.1"/>
    </reaction>
</comment>
<feature type="compositionally biased region" description="Basic and acidic residues" evidence="13">
    <location>
        <begin position="326"/>
        <end position="337"/>
    </location>
</feature>
<evidence type="ECO:0000256" key="12">
    <source>
        <dbReference type="ARBA" id="ARBA00042730"/>
    </source>
</evidence>
<dbReference type="PANTHER" id="PTHR11954:SF6">
    <property type="entry name" value="MACROPHAGE MIGRATION INHIBITORY FACTOR"/>
    <property type="match status" value="1"/>
</dbReference>
<name>A0AAD6C5Q4_9EURO</name>
<evidence type="ECO:0000313" key="14">
    <source>
        <dbReference type="EMBL" id="KAJ5450737.1"/>
    </source>
</evidence>
<evidence type="ECO:0000256" key="10">
    <source>
        <dbReference type="ARBA" id="ARBA00041631"/>
    </source>
</evidence>
<dbReference type="RefSeq" id="XP_056766272.1">
    <property type="nucleotide sequence ID" value="XM_056910568.1"/>
</dbReference>
<dbReference type="AlphaFoldDB" id="A0AAD6C5Q4"/>
<evidence type="ECO:0000313" key="15">
    <source>
        <dbReference type="Proteomes" id="UP001213681"/>
    </source>
</evidence>
<comment type="caution">
    <text evidence="14">The sequence shown here is derived from an EMBL/GenBank/DDBJ whole genome shotgun (WGS) entry which is preliminary data.</text>
</comment>
<comment type="catalytic activity">
    <reaction evidence="7">
        <text>L-dopachrome = 5,6-dihydroxyindole-2-carboxylate</text>
        <dbReference type="Rhea" id="RHEA:13041"/>
        <dbReference type="ChEBI" id="CHEBI:16875"/>
        <dbReference type="ChEBI" id="CHEBI:57509"/>
        <dbReference type="EC" id="5.3.3.12"/>
    </reaction>
</comment>
<dbReference type="PANTHER" id="PTHR11954">
    <property type="entry name" value="D-DOPACHROME DECARBOXYLASE"/>
    <property type="match status" value="1"/>
</dbReference>
<feature type="region of interest" description="Disordered" evidence="13">
    <location>
        <begin position="277"/>
        <end position="337"/>
    </location>
</feature>
<dbReference type="Proteomes" id="UP001213681">
    <property type="component" value="Unassembled WGS sequence"/>
</dbReference>
<reference evidence="14" key="1">
    <citation type="submission" date="2022-12" db="EMBL/GenBank/DDBJ databases">
        <authorList>
            <person name="Petersen C."/>
        </authorList>
    </citation>
    <scope>NUCLEOTIDE SEQUENCE</scope>
    <source>
        <strain evidence="14">IBT 16125</strain>
    </source>
</reference>
<evidence type="ECO:0000256" key="6">
    <source>
        <dbReference type="ARBA" id="ARBA00036735"/>
    </source>
</evidence>
<evidence type="ECO:0000256" key="13">
    <source>
        <dbReference type="SAM" id="MobiDB-lite"/>
    </source>
</evidence>
<keyword evidence="3" id="KW-0202">Cytokine</keyword>
<evidence type="ECO:0000256" key="11">
    <source>
        <dbReference type="ARBA" id="ARBA00041912"/>
    </source>
</evidence>
<feature type="compositionally biased region" description="Basic and acidic residues" evidence="13">
    <location>
        <begin position="301"/>
        <end position="315"/>
    </location>
</feature>
<proteinExistence type="inferred from homology"/>
<dbReference type="Gene3D" id="3.30.429.10">
    <property type="entry name" value="Macrophage Migration Inhibitory Factor"/>
    <property type="match status" value="1"/>
</dbReference>
<organism evidence="14 15">
    <name type="scientific">Penicillium daleae</name>
    <dbReference type="NCBI Taxonomy" id="63821"/>
    <lineage>
        <taxon>Eukaryota</taxon>
        <taxon>Fungi</taxon>
        <taxon>Dikarya</taxon>
        <taxon>Ascomycota</taxon>
        <taxon>Pezizomycotina</taxon>
        <taxon>Eurotiomycetes</taxon>
        <taxon>Eurotiomycetidae</taxon>
        <taxon>Eurotiales</taxon>
        <taxon>Aspergillaceae</taxon>
        <taxon>Penicillium</taxon>
    </lineage>
</organism>